<evidence type="ECO:0000313" key="2">
    <source>
        <dbReference type="EMBL" id="RKS73984.1"/>
    </source>
</evidence>
<dbReference type="InterPro" id="IPR011033">
    <property type="entry name" value="PRC_barrel-like_sf"/>
</dbReference>
<dbReference type="OrthoDB" id="3712018at2"/>
<proteinExistence type="predicted"/>
<sequence>MFESESITLWRDADVIDPKGDKIGSLESVYVDTATDEPFVAGLKVGIIGRHRLVFVPLTAATVGPGYVRVRYDKDLVRNAPGIETDGEMAADMEPTIFAHYSMDYSPGASGERRLARR</sequence>
<feature type="domain" description="PRC-barrel" evidence="1">
    <location>
        <begin position="6"/>
        <end position="76"/>
    </location>
</feature>
<dbReference type="InterPro" id="IPR027275">
    <property type="entry name" value="PRC-brl_dom"/>
</dbReference>
<dbReference type="SUPFAM" id="SSF50346">
    <property type="entry name" value="PRC-barrel domain"/>
    <property type="match status" value="1"/>
</dbReference>
<dbReference type="InterPro" id="IPR014747">
    <property type="entry name" value="Bac_photo_RC_H_C"/>
</dbReference>
<dbReference type="EMBL" id="RBWV01000012">
    <property type="protein sequence ID" value="RKS73984.1"/>
    <property type="molecule type" value="Genomic_DNA"/>
</dbReference>
<dbReference type="Pfam" id="PF05239">
    <property type="entry name" value="PRC"/>
    <property type="match status" value="1"/>
</dbReference>
<dbReference type="AlphaFoldDB" id="A0A420XP71"/>
<evidence type="ECO:0000259" key="1">
    <source>
        <dbReference type="Pfam" id="PF05239"/>
    </source>
</evidence>
<dbReference type="Gene3D" id="3.90.50.10">
    <property type="entry name" value="Photosynthetic Reaction Center, subunit H, domain 2"/>
    <property type="match status" value="1"/>
</dbReference>
<dbReference type="InParanoid" id="A0A420XP71"/>
<dbReference type="GO" id="GO:0030077">
    <property type="term" value="C:plasma membrane light-harvesting complex"/>
    <property type="evidence" value="ECO:0007669"/>
    <property type="project" value="InterPro"/>
</dbReference>
<name>A0A420XP71_9ACTN</name>
<comment type="caution">
    <text evidence="2">The sequence shown here is derived from an EMBL/GenBank/DDBJ whole genome shotgun (WGS) entry which is preliminary data.</text>
</comment>
<organism evidence="2 3">
    <name type="scientific">Motilibacter peucedani</name>
    <dbReference type="NCBI Taxonomy" id="598650"/>
    <lineage>
        <taxon>Bacteria</taxon>
        <taxon>Bacillati</taxon>
        <taxon>Actinomycetota</taxon>
        <taxon>Actinomycetes</taxon>
        <taxon>Motilibacterales</taxon>
        <taxon>Motilibacteraceae</taxon>
        <taxon>Motilibacter</taxon>
    </lineage>
</organism>
<dbReference type="GO" id="GO:0019684">
    <property type="term" value="P:photosynthesis, light reaction"/>
    <property type="evidence" value="ECO:0007669"/>
    <property type="project" value="InterPro"/>
</dbReference>
<protein>
    <submittedName>
        <fullName evidence="2">PRC-barrel domain protein</fullName>
    </submittedName>
</protein>
<accession>A0A420XP71</accession>
<reference evidence="2 3" key="1">
    <citation type="submission" date="2018-10" db="EMBL/GenBank/DDBJ databases">
        <title>Genomic Encyclopedia of Archaeal and Bacterial Type Strains, Phase II (KMG-II): from individual species to whole genera.</title>
        <authorList>
            <person name="Goeker M."/>
        </authorList>
    </citation>
    <scope>NUCLEOTIDE SEQUENCE [LARGE SCALE GENOMIC DNA]</scope>
    <source>
        <strain evidence="2 3">RP-AC37</strain>
    </source>
</reference>
<keyword evidence="3" id="KW-1185">Reference proteome</keyword>
<evidence type="ECO:0000313" key="3">
    <source>
        <dbReference type="Proteomes" id="UP000281955"/>
    </source>
</evidence>
<dbReference type="Proteomes" id="UP000281955">
    <property type="component" value="Unassembled WGS sequence"/>
</dbReference>
<dbReference type="RefSeq" id="WP_121193766.1">
    <property type="nucleotide sequence ID" value="NZ_RBWV01000012.1"/>
</dbReference>
<gene>
    <name evidence="2" type="ORF">CLV35_2482</name>
</gene>